<gene>
    <name evidence="1" type="ORF">G7B40_037925</name>
</gene>
<evidence type="ECO:0000313" key="1">
    <source>
        <dbReference type="EMBL" id="MDR9900288.1"/>
    </source>
</evidence>
<organism evidence="1 2">
    <name type="scientific">Aetokthonos hydrillicola Thurmond2011</name>
    <dbReference type="NCBI Taxonomy" id="2712845"/>
    <lineage>
        <taxon>Bacteria</taxon>
        <taxon>Bacillati</taxon>
        <taxon>Cyanobacteriota</taxon>
        <taxon>Cyanophyceae</taxon>
        <taxon>Nostocales</taxon>
        <taxon>Hapalosiphonaceae</taxon>
        <taxon>Aetokthonos</taxon>
    </lineage>
</organism>
<accession>A0AAP5MDY5</accession>
<proteinExistence type="predicted"/>
<sequence length="92" mass="10366">MVREVRVLLFPVRGRRSAQRLRTMYFRSDRTFAQLQTTGSYAASISGSSRISGFRLIASLRQAAAVLIMRSWEECGVEDDPRAAILVMLVTN</sequence>
<comment type="caution">
    <text evidence="1">The sequence shown here is derived from an EMBL/GenBank/DDBJ whole genome shotgun (WGS) entry which is preliminary data.</text>
</comment>
<name>A0AAP5MDY5_9CYAN</name>
<keyword evidence="2" id="KW-1185">Reference proteome</keyword>
<protein>
    <submittedName>
        <fullName evidence="1">Uncharacterized protein</fullName>
    </submittedName>
</protein>
<dbReference type="RefSeq" id="WP_310834421.1">
    <property type="nucleotide sequence ID" value="NZ_CAWQFN010000507.1"/>
</dbReference>
<dbReference type="AlphaFoldDB" id="A0AAP5MDY5"/>
<evidence type="ECO:0000313" key="2">
    <source>
        <dbReference type="Proteomes" id="UP000667802"/>
    </source>
</evidence>
<reference evidence="2" key="1">
    <citation type="journal article" date="2021" name="Science">
        <title>Hunting the eagle killer: A cyanobacterial neurotoxin causes vacuolar myelinopathy.</title>
        <authorList>
            <person name="Breinlinger S."/>
            <person name="Phillips T.J."/>
            <person name="Haram B.N."/>
            <person name="Mares J."/>
            <person name="Martinez Yerena J.A."/>
            <person name="Hrouzek P."/>
            <person name="Sobotka R."/>
            <person name="Henderson W.M."/>
            <person name="Schmieder P."/>
            <person name="Williams S.M."/>
            <person name="Lauderdale J.D."/>
            <person name="Wilde H.D."/>
            <person name="Gerrin W."/>
            <person name="Kust A."/>
            <person name="Washington J.W."/>
            <person name="Wagner C."/>
            <person name="Geier B."/>
            <person name="Liebeke M."/>
            <person name="Enke H."/>
            <person name="Niedermeyer T.H.J."/>
            <person name="Wilde S.B."/>
        </authorList>
    </citation>
    <scope>NUCLEOTIDE SEQUENCE [LARGE SCALE GENOMIC DNA]</scope>
    <source>
        <strain evidence="2">Thurmond2011</strain>
    </source>
</reference>
<dbReference type="EMBL" id="JAALHA020000032">
    <property type="protein sequence ID" value="MDR9900288.1"/>
    <property type="molecule type" value="Genomic_DNA"/>
</dbReference>
<dbReference type="Proteomes" id="UP000667802">
    <property type="component" value="Unassembled WGS sequence"/>
</dbReference>